<proteinExistence type="predicted"/>
<name>A0A225D6R4_9BACT</name>
<sequence>MLTGALIGDDDGVVGRVPQKQLQPLIVLAEQKLCPHAV</sequence>
<evidence type="ECO:0000313" key="1">
    <source>
        <dbReference type="EMBL" id="OWK35344.1"/>
    </source>
</evidence>
<keyword evidence="2" id="KW-1185">Reference proteome</keyword>
<protein>
    <submittedName>
        <fullName evidence="1">Uncharacterized protein</fullName>
    </submittedName>
</protein>
<reference evidence="2" key="1">
    <citation type="submission" date="2017-06" db="EMBL/GenBank/DDBJ databases">
        <title>Genome analysis of Fimbriiglobus ruber SP5, the first member of the order Planctomycetales with confirmed chitinolytic capability.</title>
        <authorList>
            <person name="Ravin N.V."/>
            <person name="Rakitin A.L."/>
            <person name="Ivanova A.A."/>
            <person name="Beletsky A.V."/>
            <person name="Kulichevskaya I.S."/>
            <person name="Mardanov A.V."/>
            <person name="Dedysh S.N."/>
        </authorList>
    </citation>
    <scope>NUCLEOTIDE SEQUENCE [LARGE SCALE GENOMIC DNA]</scope>
    <source>
        <strain evidence="2">SP5</strain>
    </source>
</reference>
<accession>A0A225D6R4</accession>
<evidence type="ECO:0000313" key="2">
    <source>
        <dbReference type="Proteomes" id="UP000214646"/>
    </source>
</evidence>
<dbReference type="Proteomes" id="UP000214646">
    <property type="component" value="Unassembled WGS sequence"/>
</dbReference>
<organism evidence="1 2">
    <name type="scientific">Fimbriiglobus ruber</name>
    <dbReference type="NCBI Taxonomy" id="1908690"/>
    <lineage>
        <taxon>Bacteria</taxon>
        <taxon>Pseudomonadati</taxon>
        <taxon>Planctomycetota</taxon>
        <taxon>Planctomycetia</taxon>
        <taxon>Gemmatales</taxon>
        <taxon>Gemmataceae</taxon>
        <taxon>Fimbriiglobus</taxon>
    </lineage>
</organism>
<comment type="caution">
    <text evidence="1">The sequence shown here is derived from an EMBL/GenBank/DDBJ whole genome shotgun (WGS) entry which is preliminary data.</text>
</comment>
<gene>
    <name evidence="1" type="ORF">FRUB_09505</name>
</gene>
<dbReference type="AlphaFoldDB" id="A0A225D6R4"/>
<dbReference type="EMBL" id="NIDE01000018">
    <property type="protein sequence ID" value="OWK35344.1"/>
    <property type="molecule type" value="Genomic_DNA"/>
</dbReference>